<name>A0A512M4W0_9BACT</name>
<gene>
    <name evidence="1" type="ORF">BGE01nite_06820</name>
</gene>
<comment type="caution">
    <text evidence="1">The sequence shown here is derived from an EMBL/GenBank/DDBJ whole genome shotgun (WGS) entry which is preliminary data.</text>
</comment>
<sequence length="66" mass="7320">MAGEALFLKQGPDPAHKERLRVFPVQGGSGQEGEEKGWAAHGWEAEGETQWEAIRFPVSAREVPEF</sequence>
<reference evidence="1 2" key="1">
    <citation type="submission" date="2019-07" db="EMBL/GenBank/DDBJ databases">
        <title>Whole genome shotgun sequence of Brevifollis gellanilyticus NBRC 108608.</title>
        <authorList>
            <person name="Hosoyama A."/>
            <person name="Uohara A."/>
            <person name="Ohji S."/>
            <person name="Ichikawa N."/>
        </authorList>
    </citation>
    <scope>NUCLEOTIDE SEQUENCE [LARGE SCALE GENOMIC DNA]</scope>
    <source>
        <strain evidence="1 2">NBRC 108608</strain>
    </source>
</reference>
<dbReference type="EMBL" id="BKAG01000003">
    <property type="protein sequence ID" value="GEP41391.1"/>
    <property type="molecule type" value="Genomic_DNA"/>
</dbReference>
<keyword evidence="2" id="KW-1185">Reference proteome</keyword>
<evidence type="ECO:0000313" key="1">
    <source>
        <dbReference type="EMBL" id="GEP41391.1"/>
    </source>
</evidence>
<organism evidence="1 2">
    <name type="scientific">Brevifollis gellanilyticus</name>
    <dbReference type="NCBI Taxonomy" id="748831"/>
    <lineage>
        <taxon>Bacteria</taxon>
        <taxon>Pseudomonadati</taxon>
        <taxon>Verrucomicrobiota</taxon>
        <taxon>Verrucomicrobiia</taxon>
        <taxon>Verrucomicrobiales</taxon>
        <taxon>Verrucomicrobiaceae</taxon>
    </lineage>
</organism>
<accession>A0A512M4W0</accession>
<dbReference type="AlphaFoldDB" id="A0A512M4W0"/>
<protein>
    <submittedName>
        <fullName evidence="1">Uncharacterized protein</fullName>
    </submittedName>
</protein>
<dbReference type="Proteomes" id="UP000321577">
    <property type="component" value="Unassembled WGS sequence"/>
</dbReference>
<proteinExistence type="predicted"/>
<evidence type="ECO:0000313" key="2">
    <source>
        <dbReference type="Proteomes" id="UP000321577"/>
    </source>
</evidence>